<dbReference type="GO" id="GO:0006508">
    <property type="term" value="P:proteolysis"/>
    <property type="evidence" value="ECO:0007669"/>
    <property type="project" value="UniProtKB-KW"/>
</dbReference>
<dbReference type="EC" id="3.4.11.9" evidence="4"/>
<dbReference type="PANTHER" id="PTHR43226:SF4">
    <property type="entry name" value="XAA-PRO AMINOPEPTIDASE 3"/>
    <property type="match status" value="1"/>
</dbReference>
<evidence type="ECO:0000256" key="7">
    <source>
        <dbReference type="ARBA" id="ARBA00022801"/>
    </source>
</evidence>
<dbReference type="InterPro" id="IPR029149">
    <property type="entry name" value="Creatin/AminoP/Spt16_N"/>
</dbReference>
<dbReference type="SUPFAM" id="SSF55920">
    <property type="entry name" value="Creatinase/aminopeptidase"/>
    <property type="match status" value="1"/>
</dbReference>
<dbReference type="OrthoDB" id="9806388at2"/>
<evidence type="ECO:0000256" key="4">
    <source>
        <dbReference type="ARBA" id="ARBA00012574"/>
    </source>
</evidence>
<dbReference type="PANTHER" id="PTHR43226">
    <property type="entry name" value="XAA-PRO AMINOPEPTIDASE 3"/>
    <property type="match status" value="1"/>
</dbReference>
<evidence type="ECO:0000256" key="9">
    <source>
        <dbReference type="ARBA" id="ARBA00023211"/>
    </source>
</evidence>
<dbReference type="Gene3D" id="3.90.230.10">
    <property type="entry name" value="Creatinase/methionine aminopeptidase superfamily"/>
    <property type="match status" value="1"/>
</dbReference>
<comment type="cofactor">
    <cofactor evidence="2">
        <name>Mn(2+)</name>
        <dbReference type="ChEBI" id="CHEBI:29035"/>
    </cofactor>
</comment>
<evidence type="ECO:0000256" key="6">
    <source>
        <dbReference type="ARBA" id="ARBA00022723"/>
    </source>
</evidence>
<evidence type="ECO:0000256" key="2">
    <source>
        <dbReference type="ARBA" id="ARBA00001936"/>
    </source>
</evidence>
<dbReference type="SUPFAM" id="SSF53092">
    <property type="entry name" value="Creatinase/prolidase N-terminal domain"/>
    <property type="match status" value="1"/>
</dbReference>
<evidence type="ECO:0000313" key="14">
    <source>
        <dbReference type="Proteomes" id="UP000323136"/>
    </source>
</evidence>
<dbReference type="AlphaFoldDB" id="A0A5S5DT19"/>
<accession>A0A5S5DT19</accession>
<dbReference type="InterPro" id="IPR036005">
    <property type="entry name" value="Creatinase/aminopeptidase-like"/>
</dbReference>
<dbReference type="InterPro" id="IPR007865">
    <property type="entry name" value="Aminopep_P_N"/>
</dbReference>
<organism evidence="13 14">
    <name type="scientific">Tenacibaculum adriaticum</name>
    <dbReference type="NCBI Taxonomy" id="413713"/>
    <lineage>
        <taxon>Bacteria</taxon>
        <taxon>Pseudomonadati</taxon>
        <taxon>Bacteroidota</taxon>
        <taxon>Flavobacteriia</taxon>
        <taxon>Flavobacteriales</taxon>
        <taxon>Flavobacteriaceae</taxon>
        <taxon>Tenacibaculum</taxon>
    </lineage>
</organism>
<evidence type="ECO:0000256" key="10">
    <source>
        <dbReference type="RuleBase" id="RU000590"/>
    </source>
</evidence>
<evidence type="ECO:0000256" key="8">
    <source>
        <dbReference type="ARBA" id="ARBA00023049"/>
    </source>
</evidence>
<feature type="chain" id="PRO_5024426561" description="Xaa-Pro aminopeptidase" evidence="11">
    <location>
        <begin position="21"/>
        <end position="541"/>
    </location>
</feature>
<gene>
    <name evidence="13" type="ORF">C7447_102388</name>
</gene>
<dbReference type="Gene3D" id="3.40.350.10">
    <property type="entry name" value="Creatinase/prolidase N-terminal domain"/>
    <property type="match status" value="1"/>
</dbReference>
<keyword evidence="7" id="KW-0378">Hydrolase</keyword>
<name>A0A5S5DT19_9FLAO</name>
<dbReference type="Pfam" id="PF00557">
    <property type="entry name" value="Peptidase_M24"/>
    <property type="match status" value="1"/>
</dbReference>
<reference evidence="13 14" key="1">
    <citation type="submission" date="2019-07" db="EMBL/GenBank/DDBJ databases">
        <title>Genomic Encyclopedia of Type Strains, Phase IV (KMG-IV): sequencing the most valuable type-strain genomes for metagenomic binning, comparative biology and taxonomic classification.</title>
        <authorList>
            <person name="Goeker M."/>
        </authorList>
    </citation>
    <scope>NUCLEOTIDE SEQUENCE [LARGE SCALE GENOMIC DNA]</scope>
    <source>
        <strain evidence="13 14">DSM 18961</strain>
    </source>
</reference>
<sequence length="541" mass="61606">MKFKFTLLGLLLLTINSVLAQIPTDYLSADFHKNRREILRAKMPANSVALVFANSIRNRANDVEYVFHQDPNFYYLTGYREPNAVLVIFSDNQTNEKGETYNEVLYVQEKNQRAEMWTGKRLGIEGAKKELGFSQAFNGIDFINSKMDFKKFDNVFIEKFNDDHRNSNKDKADVFDLVKSFKMASGYNPDIFLSPTKKYVYNLIKTTPIEKRVELSAKIKTYLSYYPELQDDKFIADYLKTDMALSSKDIQENAMLALQPKTNLDIDFLPSNLATMRETKTPAELKLLTKAVRISAVGQIEMMKAMKPDMSETEIQGIHEFVYKKYGAEYEGYPSIVGAGNNGCILHYMENNKTKVDNDLVLMDLGAEYHGYTADVTRTVPANGKFSKEQKEIYDLVYKAQEAGIAEYVIGNSMSKPNQVAIKIINEGLFKLGIIKSVDEKHNYFPHGTSHHIGLDVHDPGNYNMFEENMVVTMEPGIYIPEGSKCDKKYWSIGVRIEDDILITKNGPKNLSEEAPRTTEAIEKMMAKKSVLDNFLLPSLD</sequence>
<dbReference type="GO" id="GO:0070006">
    <property type="term" value="F:metalloaminopeptidase activity"/>
    <property type="evidence" value="ECO:0007669"/>
    <property type="project" value="InterPro"/>
</dbReference>
<keyword evidence="6 10" id="KW-0479">Metal-binding</keyword>
<dbReference type="InterPro" id="IPR001131">
    <property type="entry name" value="Peptidase_M24B_aminopep-P_CS"/>
</dbReference>
<evidence type="ECO:0000256" key="1">
    <source>
        <dbReference type="ARBA" id="ARBA00001424"/>
    </source>
</evidence>
<comment type="caution">
    <text evidence="13">The sequence shown here is derived from an EMBL/GenBank/DDBJ whole genome shotgun (WGS) entry which is preliminary data.</text>
</comment>
<dbReference type="CDD" id="cd01087">
    <property type="entry name" value="Prolidase"/>
    <property type="match status" value="1"/>
</dbReference>
<dbReference type="InterPro" id="IPR000994">
    <property type="entry name" value="Pept_M24"/>
</dbReference>
<keyword evidence="11" id="KW-0732">Signal</keyword>
<evidence type="ECO:0000259" key="12">
    <source>
        <dbReference type="SMART" id="SM01011"/>
    </source>
</evidence>
<dbReference type="Proteomes" id="UP000323136">
    <property type="component" value="Unassembled WGS sequence"/>
</dbReference>
<dbReference type="Pfam" id="PF05195">
    <property type="entry name" value="AMP_N"/>
    <property type="match status" value="1"/>
</dbReference>
<keyword evidence="14" id="KW-1185">Reference proteome</keyword>
<dbReference type="GO" id="GO:0030145">
    <property type="term" value="F:manganese ion binding"/>
    <property type="evidence" value="ECO:0007669"/>
    <property type="project" value="InterPro"/>
</dbReference>
<feature type="domain" description="Aminopeptidase P N-terminal" evidence="12">
    <location>
        <begin position="27"/>
        <end position="166"/>
    </location>
</feature>
<protein>
    <recommendedName>
        <fullName evidence="4">Xaa-Pro aminopeptidase</fullName>
        <ecNumber evidence="4">3.4.11.9</ecNumber>
    </recommendedName>
</protein>
<evidence type="ECO:0000256" key="3">
    <source>
        <dbReference type="ARBA" id="ARBA00008766"/>
    </source>
</evidence>
<feature type="signal peptide" evidence="11">
    <location>
        <begin position="1"/>
        <end position="20"/>
    </location>
</feature>
<keyword evidence="9" id="KW-0464">Manganese</keyword>
<dbReference type="RefSeq" id="WP_148869858.1">
    <property type="nucleotide sequence ID" value="NZ_VNIA01000002.1"/>
</dbReference>
<comment type="catalytic activity">
    <reaction evidence="1">
        <text>Release of any N-terminal amino acid, including proline, that is linked to proline, even from a dipeptide or tripeptide.</text>
        <dbReference type="EC" id="3.4.11.9"/>
    </reaction>
</comment>
<proteinExistence type="inferred from homology"/>
<keyword evidence="8" id="KW-0482">Metalloprotease</keyword>
<keyword evidence="13" id="KW-0031">Aminopeptidase</keyword>
<dbReference type="InterPro" id="IPR052433">
    <property type="entry name" value="X-Pro_dipept-like"/>
</dbReference>
<evidence type="ECO:0000256" key="11">
    <source>
        <dbReference type="SAM" id="SignalP"/>
    </source>
</evidence>
<evidence type="ECO:0000256" key="5">
    <source>
        <dbReference type="ARBA" id="ARBA00022670"/>
    </source>
</evidence>
<dbReference type="EMBL" id="VNIA01000002">
    <property type="protein sequence ID" value="TYP99070.1"/>
    <property type="molecule type" value="Genomic_DNA"/>
</dbReference>
<comment type="similarity">
    <text evidence="3 10">Belongs to the peptidase M24B family.</text>
</comment>
<keyword evidence="5" id="KW-0645">Protease</keyword>
<dbReference type="PROSITE" id="PS00491">
    <property type="entry name" value="PROLINE_PEPTIDASE"/>
    <property type="match status" value="1"/>
</dbReference>
<dbReference type="SMART" id="SM01011">
    <property type="entry name" value="AMP_N"/>
    <property type="match status" value="1"/>
</dbReference>
<evidence type="ECO:0000313" key="13">
    <source>
        <dbReference type="EMBL" id="TYP99070.1"/>
    </source>
</evidence>